<comment type="caution">
    <text evidence="2">The sequence shown here is derived from an EMBL/GenBank/DDBJ whole genome shotgun (WGS) entry which is preliminary data.</text>
</comment>
<evidence type="ECO:0000313" key="3">
    <source>
        <dbReference type="Proteomes" id="UP000310158"/>
    </source>
</evidence>
<gene>
    <name evidence="2" type="ORF">EW146_g1084</name>
</gene>
<feature type="compositionally biased region" description="Low complexity" evidence="1">
    <location>
        <begin position="168"/>
        <end position="180"/>
    </location>
</feature>
<dbReference type="OrthoDB" id="3269550at2759"/>
<sequence length="325" mass="34722">MEEALSRERDAVTVMSSSNSRTFKRPTGHSGTRLIRASTPRGLPPAWVRSPRFNLLPLRRNFFFAANTSMHFPTPSRNRFSLMLNLHSFSKTSDASASKAKHSSPLSGQPEAAVSAVATNCDTVVHSPLPSSPKAAAGDSASSTPRSAASSSTVSTSRRATRVEDSPRSTVVHSSTVPVSPGLPLPSTTNKLDAREKMRLLKKARKLSRVFGEVPVGMPTENQADIALDAADSNKSVHLKRMSWGPAQFQSAMSGSPTAERLTFTVPPSPQPAVDPEASTLLSHDADQNSLVSLASVLPPSTGFREGSSRPSGQTQPTSRRERSL</sequence>
<dbReference type="AlphaFoldDB" id="A0A4S4M758"/>
<protein>
    <submittedName>
        <fullName evidence="2">Uncharacterized protein</fullName>
    </submittedName>
</protein>
<feature type="region of interest" description="Disordered" evidence="1">
    <location>
        <begin position="1"/>
        <end position="38"/>
    </location>
</feature>
<dbReference type="EMBL" id="SGPL01000026">
    <property type="protein sequence ID" value="THH20221.1"/>
    <property type="molecule type" value="Genomic_DNA"/>
</dbReference>
<feature type="compositionally biased region" description="Polar residues" evidence="1">
    <location>
        <begin position="309"/>
        <end position="318"/>
    </location>
</feature>
<name>A0A4S4M758_9AGAM</name>
<reference evidence="2 3" key="1">
    <citation type="submission" date="2019-02" db="EMBL/GenBank/DDBJ databases">
        <title>Genome sequencing of the rare red list fungi Bondarzewia mesenterica.</title>
        <authorList>
            <person name="Buettner E."/>
            <person name="Kellner H."/>
        </authorList>
    </citation>
    <scope>NUCLEOTIDE SEQUENCE [LARGE SCALE GENOMIC DNA]</scope>
    <source>
        <strain evidence="2 3">DSM 108281</strain>
    </source>
</reference>
<organism evidence="2 3">
    <name type="scientific">Bondarzewia mesenterica</name>
    <dbReference type="NCBI Taxonomy" id="1095465"/>
    <lineage>
        <taxon>Eukaryota</taxon>
        <taxon>Fungi</taxon>
        <taxon>Dikarya</taxon>
        <taxon>Basidiomycota</taxon>
        <taxon>Agaricomycotina</taxon>
        <taxon>Agaricomycetes</taxon>
        <taxon>Russulales</taxon>
        <taxon>Bondarzewiaceae</taxon>
        <taxon>Bondarzewia</taxon>
    </lineage>
</organism>
<keyword evidence="3" id="KW-1185">Reference proteome</keyword>
<dbReference type="Proteomes" id="UP000310158">
    <property type="component" value="Unassembled WGS sequence"/>
</dbReference>
<evidence type="ECO:0000256" key="1">
    <source>
        <dbReference type="SAM" id="MobiDB-lite"/>
    </source>
</evidence>
<feature type="region of interest" description="Disordered" evidence="1">
    <location>
        <begin position="297"/>
        <end position="325"/>
    </location>
</feature>
<feature type="compositionally biased region" description="Basic and acidic residues" evidence="1">
    <location>
        <begin position="1"/>
        <end position="11"/>
    </location>
</feature>
<proteinExistence type="predicted"/>
<accession>A0A4S4M758</accession>
<evidence type="ECO:0000313" key="2">
    <source>
        <dbReference type="EMBL" id="THH20221.1"/>
    </source>
</evidence>
<feature type="compositionally biased region" description="Low complexity" evidence="1">
    <location>
        <begin position="140"/>
        <end position="158"/>
    </location>
</feature>
<feature type="region of interest" description="Disordered" evidence="1">
    <location>
        <begin position="125"/>
        <end position="189"/>
    </location>
</feature>